<dbReference type="InterPro" id="IPR013253">
    <property type="entry name" value="Spc7_domain"/>
</dbReference>
<reference evidence="5" key="1">
    <citation type="submission" date="2016-02" db="EMBL/GenBank/DDBJ databases">
        <title>Draft genome sequence of Microdochium bolleyi, a fungal endophyte of beachgrass.</title>
        <authorList>
            <consortium name="DOE Joint Genome Institute"/>
            <person name="David A.S."/>
            <person name="May G."/>
            <person name="Haridas S."/>
            <person name="Lim J."/>
            <person name="Wang M."/>
            <person name="Labutti K."/>
            <person name="Lipzen A."/>
            <person name="Barry K."/>
            <person name="Grigoriev I.V."/>
        </authorList>
    </citation>
    <scope>NUCLEOTIDE SEQUENCE [LARGE SCALE GENOMIC DNA]</scope>
    <source>
        <strain evidence="5">J235TASD1</strain>
    </source>
</reference>
<dbReference type="InterPro" id="IPR040850">
    <property type="entry name" value="Knl1_RWD_C"/>
</dbReference>
<evidence type="ECO:0000256" key="2">
    <source>
        <dbReference type="SAM" id="MobiDB-lite"/>
    </source>
</evidence>
<dbReference type="Gene3D" id="1.10.287.1490">
    <property type="match status" value="1"/>
</dbReference>
<dbReference type="Pfam" id="PF08317">
    <property type="entry name" value="Spc7"/>
    <property type="match status" value="1"/>
</dbReference>
<evidence type="ECO:0000256" key="1">
    <source>
        <dbReference type="SAM" id="Coils"/>
    </source>
</evidence>
<keyword evidence="1" id="KW-0175">Coiled coil</keyword>
<sequence>MSPLIVLTPQQRRLSGLGADRAGLGSPKIAAMFERRESLGQTAEVFVPRESIGPQRGVSFADPQLMAAEFERELQQDSTRSRHAEEDNNTATLKDMIASMTPKKNPFNGRKSLAVGSAAGLLGKRPLELDSDEEDDEEFEPMDGVKRLKNHQGSPVKNIRLNAPPSKAETWSNSVNSTMSFSPKKKIPITTSPKSRKYLNFVESDLPTGTLSFEHTLRMENVDEQDEDDGSRIHLQDFLNMTSIRFMELTTTKRRHTQAPQTTRDSFVASKEDVSLERRVVAGACTVPMLELYQHSCRELKKYISEGRRIIREIETETLEENPPLFQEYMNATPDFKVVMDNQFKNVKTHARLLSKAMWYEWRSQLQDGLKEGLIRIGEGMDNDEKVLNKEQKLLDAVLPGLQKQLESLDAEHKTLRLAADELADCDPEDLEAARDELEGLGEDVETKMARIEALKAQLAQTETSISDCAQRRAECLADIEASEKVREECRGWTAGEVSALKAEVDSLERTYGWAITGIAGSTVSLTYLKEIELVFDVSALEGSQPAAQVDLWYIAANRDVNPIPSTPDRELFLQCIRDYVRSAVQARSRMSDLLPIISRSWDKAVEVSQNLRLLNSTFPTTISRTSDSSVLARSVLLLAPLQTKVEISLNFQGRGTAEGVDVSITPTARVVYGEHFKVDKVSDYLSTNLGTSLLSQQHQKASTERSAPWSNVVVDLHERLLARGRK</sequence>
<dbReference type="EMBL" id="KQ964250">
    <property type="protein sequence ID" value="KXJ91191.1"/>
    <property type="molecule type" value="Genomic_DNA"/>
</dbReference>
<feature type="compositionally biased region" description="Polar residues" evidence="2">
    <location>
        <begin position="169"/>
        <end position="181"/>
    </location>
</feature>
<feature type="coiled-coil region" evidence="1">
    <location>
        <begin position="431"/>
        <end position="472"/>
    </location>
</feature>
<dbReference type="GO" id="GO:1990758">
    <property type="term" value="P:mitotic sister chromatid biorientation"/>
    <property type="evidence" value="ECO:0007669"/>
    <property type="project" value="TreeGrafter"/>
</dbReference>
<accession>A0A136J1V3</accession>
<dbReference type="PANTHER" id="PTHR28260">
    <property type="entry name" value="SPINDLE POLE BODY COMPONENT SPC105"/>
    <property type="match status" value="1"/>
</dbReference>
<dbReference type="InParanoid" id="A0A136J1V3"/>
<dbReference type="GO" id="GO:0034501">
    <property type="term" value="P:protein localization to kinetochore"/>
    <property type="evidence" value="ECO:0007669"/>
    <property type="project" value="TreeGrafter"/>
</dbReference>
<dbReference type="Proteomes" id="UP000070501">
    <property type="component" value="Unassembled WGS sequence"/>
</dbReference>
<organism evidence="4 5">
    <name type="scientific">Microdochium bolleyi</name>
    <dbReference type="NCBI Taxonomy" id="196109"/>
    <lineage>
        <taxon>Eukaryota</taxon>
        <taxon>Fungi</taxon>
        <taxon>Dikarya</taxon>
        <taxon>Ascomycota</taxon>
        <taxon>Pezizomycotina</taxon>
        <taxon>Sordariomycetes</taxon>
        <taxon>Xylariomycetidae</taxon>
        <taxon>Xylariales</taxon>
        <taxon>Microdochiaceae</taxon>
        <taxon>Microdochium</taxon>
    </lineage>
</organism>
<name>A0A136J1V3_9PEZI</name>
<dbReference type="OrthoDB" id="5592879at2759"/>
<evidence type="ECO:0000313" key="4">
    <source>
        <dbReference type="EMBL" id="KXJ91191.1"/>
    </source>
</evidence>
<dbReference type="Pfam" id="PF18210">
    <property type="entry name" value="Knl1_RWD_C"/>
    <property type="match status" value="1"/>
</dbReference>
<dbReference type="SMART" id="SM00787">
    <property type="entry name" value="Spc7"/>
    <property type="match status" value="1"/>
</dbReference>
<dbReference type="PANTHER" id="PTHR28260:SF1">
    <property type="entry name" value="SPINDLE POLE BODY COMPONENT SPC105"/>
    <property type="match status" value="1"/>
</dbReference>
<dbReference type="STRING" id="196109.A0A136J1V3"/>
<dbReference type="GO" id="GO:0007094">
    <property type="term" value="P:mitotic spindle assembly checkpoint signaling"/>
    <property type="evidence" value="ECO:0007669"/>
    <property type="project" value="TreeGrafter"/>
</dbReference>
<dbReference type="InterPro" id="IPR033338">
    <property type="entry name" value="Spc105/Spc7"/>
</dbReference>
<dbReference type="AlphaFoldDB" id="A0A136J1V3"/>
<feature type="domain" description="Spc7 kinetochore protein" evidence="3">
    <location>
        <begin position="222"/>
        <end position="537"/>
    </location>
</feature>
<evidence type="ECO:0000259" key="3">
    <source>
        <dbReference type="SMART" id="SM00787"/>
    </source>
</evidence>
<dbReference type="GO" id="GO:0000776">
    <property type="term" value="C:kinetochore"/>
    <property type="evidence" value="ECO:0007669"/>
    <property type="project" value="TreeGrafter"/>
</dbReference>
<gene>
    <name evidence="4" type="ORF">Micbo1qcDRAFT_162808</name>
</gene>
<feature type="region of interest" description="Disordered" evidence="2">
    <location>
        <begin position="155"/>
        <end position="188"/>
    </location>
</feature>
<keyword evidence="5" id="KW-1185">Reference proteome</keyword>
<protein>
    <submittedName>
        <fullName evidence="4">Spc7 kinetochore protein-domain-containing protein</fullName>
    </submittedName>
</protein>
<evidence type="ECO:0000313" key="5">
    <source>
        <dbReference type="Proteomes" id="UP000070501"/>
    </source>
</evidence>
<proteinExistence type="predicted"/>